<keyword evidence="7 8" id="KW-0742">SOS response</keyword>
<comment type="similarity">
    <text evidence="1 7 9">Belongs to the RecA family.</text>
</comment>
<dbReference type="EMBL" id="FP929045">
    <property type="protein sequence ID" value="CBK98990.1"/>
    <property type="molecule type" value="Genomic_DNA"/>
</dbReference>
<evidence type="ECO:0000256" key="5">
    <source>
        <dbReference type="ARBA" id="ARBA00023125"/>
    </source>
</evidence>
<feature type="compositionally biased region" description="Polar residues" evidence="10">
    <location>
        <begin position="1"/>
        <end position="16"/>
    </location>
</feature>
<feature type="region of interest" description="Disordered" evidence="10">
    <location>
        <begin position="358"/>
        <end position="395"/>
    </location>
</feature>
<feature type="region of interest" description="Disordered" evidence="10">
    <location>
        <begin position="1"/>
        <end position="21"/>
    </location>
</feature>
<dbReference type="SUPFAM" id="SSF54752">
    <property type="entry name" value="RecA protein, C-terminal domain"/>
    <property type="match status" value="1"/>
</dbReference>
<dbReference type="STRING" id="718252.FP2_15060"/>
<keyword evidence="3 7" id="KW-0547">Nucleotide-binding</keyword>
<evidence type="ECO:0000259" key="12">
    <source>
        <dbReference type="PROSITE" id="PS50163"/>
    </source>
</evidence>
<dbReference type="GO" id="GO:0005524">
    <property type="term" value="F:ATP binding"/>
    <property type="evidence" value="ECO:0007669"/>
    <property type="project" value="UniProtKB-UniRule"/>
</dbReference>
<dbReference type="eggNOG" id="COG0468">
    <property type="taxonomic scope" value="Bacteria"/>
</dbReference>
<dbReference type="InterPro" id="IPR013765">
    <property type="entry name" value="DNA_recomb/repair_RecA"/>
</dbReference>
<organism evidence="13 14">
    <name type="scientific">Faecalibacterium prausnitzii L2-6</name>
    <dbReference type="NCBI Taxonomy" id="718252"/>
    <lineage>
        <taxon>Bacteria</taxon>
        <taxon>Bacillati</taxon>
        <taxon>Bacillota</taxon>
        <taxon>Clostridia</taxon>
        <taxon>Eubacteriales</taxon>
        <taxon>Oscillospiraceae</taxon>
        <taxon>Faecalibacterium</taxon>
    </lineage>
</organism>
<evidence type="ECO:0000313" key="14">
    <source>
        <dbReference type="Proteomes" id="UP000008804"/>
    </source>
</evidence>
<dbReference type="RefSeq" id="WP_015564654.1">
    <property type="nucleotide sequence ID" value="NC_021042.1"/>
</dbReference>
<dbReference type="PROSITE" id="PS50162">
    <property type="entry name" value="RECA_2"/>
    <property type="match status" value="1"/>
</dbReference>
<dbReference type="PANTHER" id="PTHR45900:SF1">
    <property type="entry name" value="MITOCHONDRIAL DNA REPAIR PROTEIN RECA HOMOLOG-RELATED"/>
    <property type="match status" value="1"/>
</dbReference>
<gene>
    <name evidence="7" type="primary">recA</name>
    <name evidence="13" type="ORF">FP2_15060</name>
</gene>
<evidence type="ECO:0000256" key="2">
    <source>
        <dbReference type="ARBA" id="ARBA00015553"/>
    </source>
</evidence>
<dbReference type="GO" id="GO:0006310">
    <property type="term" value="P:DNA recombination"/>
    <property type="evidence" value="ECO:0007669"/>
    <property type="project" value="UniProtKB-UniRule"/>
</dbReference>
<name>D4JY91_9FIRM</name>
<keyword evidence="4 7" id="KW-0067">ATP-binding</keyword>
<dbReference type="NCBIfam" id="TIGR02012">
    <property type="entry name" value="tigrfam_recA"/>
    <property type="match status" value="1"/>
</dbReference>
<keyword evidence="7 9" id="KW-0227">DNA damage</keyword>
<dbReference type="InterPro" id="IPR049261">
    <property type="entry name" value="RecA-like_C"/>
</dbReference>
<dbReference type="InterPro" id="IPR020588">
    <property type="entry name" value="RecA_ATP-bd"/>
</dbReference>
<dbReference type="SUPFAM" id="SSF52540">
    <property type="entry name" value="P-loop containing nucleoside triphosphate hydrolases"/>
    <property type="match status" value="1"/>
</dbReference>
<dbReference type="GO" id="GO:0006281">
    <property type="term" value="P:DNA repair"/>
    <property type="evidence" value="ECO:0007669"/>
    <property type="project" value="UniProtKB-UniRule"/>
</dbReference>
<dbReference type="InterPro" id="IPR020587">
    <property type="entry name" value="RecA_monomer-monomer_interface"/>
</dbReference>
<dbReference type="InterPro" id="IPR023400">
    <property type="entry name" value="RecA_C_sf"/>
</dbReference>
<dbReference type="PROSITE" id="PS50163">
    <property type="entry name" value="RECA_3"/>
    <property type="match status" value="1"/>
</dbReference>
<feature type="domain" description="RecA family profile 2" evidence="12">
    <location>
        <begin position="215"/>
        <end position="289"/>
    </location>
</feature>
<evidence type="ECO:0000256" key="3">
    <source>
        <dbReference type="ARBA" id="ARBA00022741"/>
    </source>
</evidence>
<feature type="domain" description="RecA family profile 1" evidence="11">
    <location>
        <begin position="51"/>
        <end position="210"/>
    </location>
</feature>
<dbReference type="InterPro" id="IPR049428">
    <property type="entry name" value="RecA-like_N"/>
</dbReference>
<dbReference type="FunFam" id="3.40.50.300:FF:000087">
    <property type="entry name" value="Recombinase RecA"/>
    <property type="match status" value="1"/>
</dbReference>
<dbReference type="InterPro" id="IPR003593">
    <property type="entry name" value="AAA+_ATPase"/>
</dbReference>
<evidence type="ECO:0000313" key="13">
    <source>
        <dbReference type="EMBL" id="CBK98990.1"/>
    </source>
</evidence>
<keyword evidence="7" id="KW-0963">Cytoplasm</keyword>
<dbReference type="GO" id="GO:0003697">
    <property type="term" value="F:single-stranded DNA binding"/>
    <property type="evidence" value="ECO:0007669"/>
    <property type="project" value="UniProtKB-UniRule"/>
</dbReference>
<reference evidence="13 14" key="2">
    <citation type="submission" date="2010-03" db="EMBL/GenBank/DDBJ databases">
        <authorList>
            <person name="Pajon A."/>
        </authorList>
    </citation>
    <scope>NUCLEOTIDE SEQUENCE [LARGE SCALE GENOMIC DNA]</scope>
    <source>
        <strain evidence="14">L2-6</strain>
    </source>
</reference>
<dbReference type="SMART" id="SM00382">
    <property type="entry name" value="AAA"/>
    <property type="match status" value="1"/>
</dbReference>
<reference evidence="13 14" key="1">
    <citation type="submission" date="2010-03" db="EMBL/GenBank/DDBJ databases">
        <title>The genome sequence of Faecalibacterium prausnitzii L2/6.</title>
        <authorList>
            <consortium name="metaHIT consortium -- http://www.metahit.eu/"/>
            <person name="Pajon A."/>
            <person name="Turner K."/>
            <person name="Parkhill J."/>
            <person name="Duncan S."/>
            <person name="Flint H."/>
        </authorList>
    </citation>
    <scope>NUCLEOTIDE SEQUENCE [LARGE SCALE GENOMIC DNA]</scope>
    <source>
        <strain evidence="14">L2-6</strain>
    </source>
</reference>
<dbReference type="PANTHER" id="PTHR45900">
    <property type="entry name" value="RECA"/>
    <property type="match status" value="1"/>
</dbReference>
<dbReference type="CDD" id="cd00983">
    <property type="entry name" value="RecA"/>
    <property type="match status" value="1"/>
</dbReference>
<sequence length="395" mass="41961">MAKNQNNNVAPATQKTEPGAKKDALATALAQIEKQFGKGAIMKLGDNTAMQVDAISTGSLGLDLALGVGGVPRGRIIEVFGPESSGKTTLALHILAEAQKKGGEVAFIDVEHALDPAYASALGVNIDELLVSQPDTGEQAMEICEALVRSGAIDAIVVDSVAAMVPRAEIEGEMGDSHVGLQARLMSQAMRKLTSVIGKTNTVCVFINQLREKVGIVYGNPEVTTGGRALKYYSSVRIDIRRVEGLKDSSGQFIGNHTRAKIVKNKVAPPFREAEFDIMFGEGISKMSELIDVGVKLGIVQKSGAWFNYGDIRLGQGRDNAKQFLKDNPEIANDIEGQIRANADKLYATRRPAGKAAVAAAEKEEGGETASASKEPVVKAPARSSESELDIMVED</sequence>
<evidence type="ECO:0000259" key="11">
    <source>
        <dbReference type="PROSITE" id="PS50162"/>
    </source>
</evidence>
<evidence type="ECO:0000256" key="8">
    <source>
        <dbReference type="RuleBase" id="RU000526"/>
    </source>
</evidence>
<comment type="function">
    <text evidence="7">Can catalyze the hydrolysis of ATP in the presence of single-stranded DNA, the ATP-dependent uptake of single-stranded DNA by duplex DNA, and the ATP-dependent hybridization of homologous single-stranded DNAs. It interacts with LexA causing its activation and leading to its autocatalytic cleavage.</text>
</comment>
<comment type="subcellular location">
    <subcellularLocation>
        <location evidence="7">Cytoplasm</location>
    </subcellularLocation>
</comment>
<keyword evidence="7 8" id="KW-0234">DNA repair</keyword>
<proteinExistence type="inferred from homology"/>
<dbReference type="InterPro" id="IPR027417">
    <property type="entry name" value="P-loop_NTPase"/>
</dbReference>
<evidence type="ECO:0000256" key="10">
    <source>
        <dbReference type="SAM" id="MobiDB-lite"/>
    </source>
</evidence>
<dbReference type="PATRIC" id="fig|718252.3.peg.2868"/>
<dbReference type="AlphaFoldDB" id="D4JY91"/>
<dbReference type="GO" id="GO:0003684">
    <property type="term" value="F:damaged DNA binding"/>
    <property type="evidence" value="ECO:0007669"/>
    <property type="project" value="UniProtKB-UniRule"/>
</dbReference>
<dbReference type="Pfam" id="PF21096">
    <property type="entry name" value="RecA_C"/>
    <property type="match status" value="1"/>
</dbReference>
<keyword evidence="5 7" id="KW-0238">DNA-binding</keyword>
<evidence type="ECO:0000256" key="9">
    <source>
        <dbReference type="RuleBase" id="RU004527"/>
    </source>
</evidence>
<evidence type="ECO:0000256" key="7">
    <source>
        <dbReference type="HAMAP-Rule" id="MF_00268"/>
    </source>
</evidence>
<accession>D4JY91</accession>
<evidence type="ECO:0000256" key="1">
    <source>
        <dbReference type="ARBA" id="ARBA00009391"/>
    </source>
</evidence>
<dbReference type="GO" id="GO:0005829">
    <property type="term" value="C:cytosol"/>
    <property type="evidence" value="ECO:0007669"/>
    <property type="project" value="TreeGrafter"/>
</dbReference>
<dbReference type="Gene3D" id="3.40.50.300">
    <property type="entry name" value="P-loop containing nucleotide triphosphate hydrolases"/>
    <property type="match status" value="1"/>
</dbReference>
<evidence type="ECO:0000256" key="4">
    <source>
        <dbReference type="ARBA" id="ARBA00022840"/>
    </source>
</evidence>
<evidence type="ECO:0000256" key="6">
    <source>
        <dbReference type="ARBA" id="ARBA00023172"/>
    </source>
</evidence>
<dbReference type="HAMAP" id="MF_00268">
    <property type="entry name" value="RecA"/>
    <property type="match status" value="1"/>
</dbReference>
<dbReference type="GO" id="GO:0009432">
    <property type="term" value="P:SOS response"/>
    <property type="evidence" value="ECO:0007669"/>
    <property type="project" value="UniProtKB-UniRule"/>
</dbReference>
<dbReference type="Pfam" id="PF00154">
    <property type="entry name" value="RecA_N"/>
    <property type="match status" value="1"/>
</dbReference>
<dbReference type="KEGG" id="fpr:FP2_15060"/>
<keyword evidence="6 7" id="KW-0233">DNA recombination</keyword>
<feature type="binding site" evidence="7">
    <location>
        <begin position="81"/>
        <end position="88"/>
    </location>
    <ligand>
        <name>ATP</name>
        <dbReference type="ChEBI" id="CHEBI:30616"/>
    </ligand>
</feature>
<protein>
    <recommendedName>
        <fullName evidence="2 7">Protein RecA</fullName>
    </recommendedName>
    <alternativeName>
        <fullName evidence="7 8">Recombinase A</fullName>
    </alternativeName>
</protein>
<dbReference type="GO" id="GO:0140664">
    <property type="term" value="F:ATP-dependent DNA damage sensor activity"/>
    <property type="evidence" value="ECO:0007669"/>
    <property type="project" value="InterPro"/>
</dbReference>
<dbReference type="Proteomes" id="UP000008804">
    <property type="component" value="Chromosome"/>
</dbReference>
<keyword evidence="14" id="KW-1185">Reference proteome</keyword>
<dbReference type="HOGENOM" id="CLU_040469_3_2_9"/>
<dbReference type="PRINTS" id="PR00142">
    <property type="entry name" value="RECA"/>
</dbReference>